<evidence type="ECO:0000313" key="3">
    <source>
        <dbReference type="EMBL" id="MEN7537599.1"/>
    </source>
</evidence>
<keyword evidence="4" id="KW-1185">Reference proteome</keyword>
<dbReference type="Proteomes" id="UP001484535">
    <property type="component" value="Unassembled WGS sequence"/>
</dbReference>
<dbReference type="Pfam" id="PF13356">
    <property type="entry name" value="Arm-DNA-bind_3"/>
    <property type="match status" value="1"/>
</dbReference>
<proteinExistence type="predicted"/>
<keyword evidence="3" id="KW-0238">DNA-binding</keyword>
<evidence type="ECO:0000259" key="2">
    <source>
        <dbReference type="Pfam" id="PF13356"/>
    </source>
</evidence>
<dbReference type="GO" id="GO:0003677">
    <property type="term" value="F:DNA binding"/>
    <property type="evidence" value="ECO:0007669"/>
    <property type="project" value="UniProtKB-KW"/>
</dbReference>
<accession>A0ABV0CXJ0</accession>
<comment type="caution">
    <text evidence="3">The sequence shown here is derived from an EMBL/GenBank/DDBJ whole genome shotgun (WGS) entry which is preliminary data.</text>
</comment>
<feature type="compositionally biased region" description="Basic residues" evidence="1">
    <location>
        <begin position="70"/>
        <end position="83"/>
    </location>
</feature>
<organism evidence="3 4">
    <name type="scientific">Aurantiacibacter flavus</name>
    <dbReference type="NCBI Taxonomy" id="3145232"/>
    <lineage>
        <taxon>Bacteria</taxon>
        <taxon>Pseudomonadati</taxon>
        <taxon>Pseudomonadota</taxon>
        <taxon>Alphaproteobacteria</taxon>
        <taxon>Sphingomonadales</taxon>
        <taxon>Erythrobacteraceae</taxon>
        <taxon>Aurantiacibacter</taxon>
    </lineage>
</organism>
<protein>
    <submittedName>
        <fullName evidence="3">Integrase arm-type DNA-binding domain-containing protein</fullName>
    </submittedName>
</protein>
<dbReference type="InterPro" id="IPR025166">
    <property type="entry name" value="Integrase_DNA_bind_dom"/>
</dbReference>
<name>A0ABV0CXJ0_9SPHN</name>
<dbReference type="InterPro" id="IPR038488">
    <property type="entry name" value="Integrase_DNA-bd_sf"/>
</dbReference>
<reference evidence="3 4" key="1">
    <citation type="submission" date="2024-05" db="EMBL/GenBank/DDBJ databases">
        <authorList>
            <person name="Park S."/>
        </authorList>
    </citation>
    <scope>NUCLEOTIDE SEQUENCE [LARGE SCALE GENOMIC DNA]</scope>
    <source>
        <strain evidence="3 4">DGU5</strain>
    </source>
</reference>
<dbReference type="RefSeq" id="WP_346785045.1">
    <property type="nucleotide sequence ID" value="NZ_JBDLBR010000003.1"/>
</dbReference>
<gene>
    <name evidence="3" type="ORF">ABDJ38_10475</name>
</gene>
<sequence length="83" mass="9220">MKVTSSGAASCVLQYRMGGRESKTRRYTIGGHGSPWAPAAARAEAERLSFLIAQGSDPYRSGKCRDPRRTTRHAPRHRRRAAH</sequence>
<evidence type="ECO:0000313" key="4">
    <source>
        <dbReference type="Proteomes" id="UP001484535"/>
    </source>
</evidence>
<feature type="region of interest" description="Disordered" evidence="1">
    <location>
        <begin position="56"/>
        <end position="83"/>
    </location>
</feature>
<feature type="domain" description="Integrase DNA-binding" evidence="2">
    <location>
        <begin position="2"/>
        <end position="59"/>
    </location>
</feature>
<evidence type="ECO:0000256" key="1">
    <source>
        <dbReference type="SAM" id="MobiDB-lite"/>
    </source>
</evidence>
<dbReference type="Gene3D" id="3.30.160.390">
    <property type="entry name" value="Integrase, DNA-binding domain"/>
    <property type="match status" value="1"/>
</dbReference>
<dbReference type="EMBL" id="JBDLBR010000003">
    <property type="protein sequence ID" value="MEN7537599.1"/>
    <property type="molecule type" value="Genomic_DNA"/>
</dbReference>